<keyword evidence="1" id="KW-0805">Transcription regulation</keyword>
<feature type="compositionally biased region" description="Low complexity" evidence="4">
    <location>
        <begin position="91"/>
        <end position="100"/>
    </location>
</feature>
<evidence type="ECO:0000259" key="5">
    <source>
        <dbReference type="Pfam" id="PF13377"/>
    </source>
</evidence>
<comment type="caution">
    <text evidence="6">The sequence shown here is derived from an EMBL/GenBank/DDBJ whole genome shotgun (WGS) entry which is preliminary data.</text>
</comment>
<evidence type="ECO:0000256" key="1">
    <source>
        <dbReference type="ARBA" id="ARBA00023015"/>
    </source>
</evidence>
<proteinExistence type="predicted"/>
<evidence type="ECO:0000256" key="4">
    <source>
        <dbReference type="SAM" id="MobiDB-lite"/>
    </source>
</evidence>
<evidence type="ECO:0000256" key="3">
    <source>
        <dbReference type="ARBA" id="ARBA00023163"/>
    </source>
</evidence>
<dbReference type="InterPro" id="IPR046335">
    <property type="entry name" value="LacI/GalR-like_sensor"/>
</dbReference>
<evidence type="ECO:0000256" key="2">
    <source>
        <dbReference type="ARBA" id="ARBA00023125"/>
    </source>
</evidence>
<dbReference type="Proteomes" id="UP001499933">
    <property type="component" value="Unassembled WGS sequence"/>
</dbReference>
<reference evidence="7" key="1">
    <citation type="journal article" date="2019" name="Int. J. Syst. Evol. Microbiol.">
        <title>The Global Catalogue of Microorganisms (GCM) 10K type strain sequencing project: providing services to taxonomists for standard genome sequencing and annotation.</title>
        <authorList>
            <consortium name="The Broad Institute Genomics Platform"/>
            <consortium name="The Broad Institute Genome Sequencing Center for Infectious Disease"/>
            <person name="Wu L."/>
            <person name="Ma J."/>
        </authorList>
    </citation>
    <scope>NUCLEOTIDE SEQUENCE [LARGE SCALE GENOMIC DNA]</scope>
    <source>
        <strain evidence="7">JCM 14901</strain>
    </source>
</reference>
<keyword evidence="3" id="KW-0804">Transcription</keyword>
<keyword evidence="2" id="KW-0238">DNA-binding</keyword>
<dbReference type="Gene3D" id="3.40.50.2300">
    <property type="match status" value="1"/>
</dbReference>
<evidence type="ECO:0000313" key="6">
    <source>
        <dbReference type="EMBL" id="GAA1964037.1"/>
    </source>
</evidence>
<dbReference type="EMBL" id="BAAAOG010000006">
    <property type="protein sequence ID" value="GAA1964037.1"/>
    <property type="molecule type" value="Genomic_DNA"/>
</dbReference>
<dbReference type="SUPFAM" id="SSF53822">
    <property type="entry name" value="Periplasmic binding protein-like I"/>
    <property type="match status" value="1"/>
</dbReference>
<dbReference type="Pfam" id="PF13377">
    <property type="entry name" value="Peripla_BP_3"/>
    <property type="match status" value="1"/>
</dbReference>
<evidence type="ECO:0000313" key="7">
    <source>
        <dbReference type="Proteomes" id="UP001499933"/>
    </source>
</evidence>
<dbReference type="InterPro" id="IPR028082">
    <property type="entry name" value="Peripla_BP_I"/>
</dbReference>
<feature type="region of interest" description="Disordered" evidence="4">
    <location>
        <begin position="91"/>
        <end position="110"/>
    </location>
</feature>
<protein>
    <recommendedName>
        <fullName evidence="5">Transcriptional regulator LacI/GalR-like sensor domain-containing protein</fullName>
    </recommendedName>
</protein>
<organism evidence="6 7">
    <name type="scientific">Microbacterium deminutum</name>
    <dbReference type="NCBI Taxonomy" id="344164"/>
    <lineage>
        <taxon>Bacteria</taxon>
        <taxon>Bacillati</taxon>
        <taxon>Actinomycetota</taxon>
        <taxon>Actinomycetes</taxon>
        <taxon>Micrococcales</taxon>
        <taxon>Microbacteriaceae</taxon>
        <taxon>Microbacterium</taxon>
    </lineage>
</organism>
<feature type="domain" description="Transcriptional regulator LacI/GalR-like sensor" evidence="5">
    <location>
        <begin position="44"/>
        <end position="89"/>
    </location>
</feature>
<gene>
    <name evidence="6" type="ORF">GCM10009776_28520</name>
</gene>
<sequence length="110" mass="11343">MASEKSGSETRKHLTRGVVTLTEILTDGMEPADGIQVGRELAFRPTAVRLDHILAITDGLAMAIINEFTAAGIAVPDDVAVTGADHNSAAWGGANSSSDAFPGFPEVAPP</sequence>
<keyword evidence="7" id="KW-1185">Reference proteome</keyword>
<name>A0ABP5CHB2_9MICO</name>
<accession>A0ABP5CHB2</accession>